<feature type="compositionally biased region" description="Polar residues" evidence="1">
    <location>
        <begin position="25"/>
        <end position="40"/>
    </location>
</feature>
<evidence type="ECO:0000313" key="3">
    <source>
        <dbReference type="Proteomes" id="UP000540787"/>
    </source>
</evidence>
<sequence length="132" mass="12802">MNSNAPASTTATQDGATVGIGGQTSGQQGATPSHESQTETGGNGGPGLTRNQSGPYVNAPDGAEGNEPPITDGSAAPQPEAPSTVPLDTAATHTNPGAQDTRPGQAGPKVTGMGAPETGGNQTAGDLPPFTR</sequence>
<comment type="caution">
    <text evidence="2">The sequence shown here is derived from an EMBL/GenBank/DDBJ whole genome shotgun (WGS) entry which is preliminary data.</text>
</comment>
<evidence type="ECO:0000313" key="2">
    <source>
        <dbReference type="EMBL" id="MBB6133164.1"/>
    </source>
</evidence>
<accession>A0A7W9WYG4</accession>
<gene>
    <name evidence="2" type="ORF">HD842_001275</name>
</gene>
<feature type="compositionally biased region" description="Polar residues" evidence="1">
    <location>
        <begin position="1"/>
        <end position="15"/>
    </location>
</feature>
<reference evidence="2 3" key="1">
    <citation type="submission" date="2020-08" db="EMBL/GenBank/DDBJ databases">
        <title>The Agave Microbiome: Exploring the role of microbial communities in plant adaptations to desert environments.</title>
        <authorList>
            <person name="Partida-Martinez L.P."/>
        </authorList>
    </citation>
    <scope>NUCLEOTIDE SEQUENCE [LARGE SCALE GENOMIC DNA]</scope>
    <source>
        <strain evidence="2 3">AT3.2</strain>
    </source>
</reference>
<protein>
    <submittedName>
        <fullName evidence="2">Uncharacterized protein</fullName>
    </submittedName>
</protein>
<organism evidence="2 3">
    <name type="scientific">Massilia aurea</name>
    <dbReference type="NCBI Taxonomy" id="373040"/>
    <lineage>
        <taxon>Bacteria</taxon>
        <taxon>Pseudomonadati</taxon>
        <taxon>Pseudomonadota</taxon>
        <taxon>Betaproteobacteria</taxon>
        <taxon>Burkholderiales</taxon>
        <taxon>Oxalobacteraceae</taxon>
        <taxon>Telluria group</taxon>
        <taxon>Massilia</taxon>
    </lineage>
</organism>
<dbReference type="EMBL" id="JACHBX010000001">
    <property type="protein sequence ID" value="MBB6133164.1"/>
    <property type="molecule type" value="Genomic_DNA"/>
</dbReference>
<proteinExistence type="predicted"/>
<evidence type="ECO:0000256" key="1">
    <source>
        <dbReference type="SAM" id="MobiDB-lite"/>
    </source>
</evidence>
<feature type="region of interest" description="Disordered" evidence="1">
    <location>
        <begin position="1"/>
        <end position="132"/>
    </location>
</feature>
<dbReference type="RefSeq" id="WP_183552400.1">
    <property type="nucleotide sequence ID" value="NZ_JACHBX010000001.1"/>
</dbReference>
<dbReference type="AlphaFoldDB" id="A0A7W9WYG4"/>
<keyword evidence="3" id="KW-1185">Reference proteome</keyword>
<name>A0A7W9WYG4_9BURK</name>
<dbReference type="Proteomes" id="UP000540787">
    <property type="component" value="Unassembled WGS sequence"/>
</dbReference>